<accession>A0A239F620</accession>
<organism evidence="3 4">
    <name type="scientific">Ekhidna lutea</name>
    <dbReference type="NCBI Taxonomy" id="447679"/>
    <lineage>
        <taxon>Bacteria</taxon>
        <taxon>Pseudomonadati</taxon>
        <taxon>Bacteroidota</taxon>
        <taxon>Cytophagia</taxon>
        <taxon>Cytophagales</taxon>
        <taxon>Reichenbachiellaceae</taxon>
        <taxon>Ekhidna</taxon>
    </lineage>
</organism>
<evidence type="ECO:0000256" key="1">
    <source>
        <dbReference type="SAM" id="Phobius"/>
    </source>
</evidence>
<evidence type="ECO:0000259" key="2">
    <source>
        <dbReference type="Pfam" id="PF05226"/>
    </source>
</evidence>
<protein>
    <submittedName>
        <fullName evidence="3">CHASE2 domain-containing protein</fullName>
    </submittedName>
</protein>
<reference evidence="3 4" key="1">
    <citation type="submission" date="2017-06" db="EMBL/GenBank/DDBJ databases">
        <authorList>
            <person name="Kim H.J."/>
            <person name="Triplett B.A."/>
        </authorList>
    </citation>
    <scope>NUCLEOTIDE SEQUENCE [LARGE SCALE GENOMIC DNA]</scope>
    <source>
        <strain evidence="3 4">DSM 19307</strain>
    </source>
</reference>
<keyword evidence="1" id="KW-0472">Membrane</keyword>
<dbReference type="EMBL" id="FZPD01000001">
    <property type="protein sequence ID" value="SNS51622.1"/>
    <property type="molecule type" value="Genomic_DNA"/>
</dbReference>
<dbReference type="Proteomes" id="UP000198393">
    <property type="component" value="Unassembled WGS sequence"/>
</dbReference>
<feature type="transmembrane region" description="Helical" evidence="1">
    <location>
        <begin position="364"/>
        <end position="383"/>
    </location>
</feature>
<dbReference type="AlphaFoldDB" id="A0A239F620"/>
<feature type="transmembrane region" description="Helical" evidence="1">
    <location>
        <begin position="295"/>
        <end position="315"/>
    </location>
</feature>
<gene>
    <name evidence="3" type="ORF">SAMN05421640_0480</name>
</gene>
<keyword evidence="1" id="KW-0812">Transmembrane</keyword>
<dbReference type="OrthoDB" id="974603at2"/>
<feature type="transmembrane region" description="Helical" evidence="1">
    <location>
        <begin position="6"/>
        <end position="25"/>
    </location>
</feature>
<dbReference type="InterPro" id="IPR007890">
    <property type="entry name" value="CHASE2"/>
</dbReference>
<name>A0A239F620_EKHLU</name>
<evidence type="ECO:0000313" key="3">
    <source>
        <dbReference type="EMBL" id="SNS51622.1"/>
    </source>
</evidence>
<dbReference type="RefSeq" id="WP_144017305.1">
    <property type="nucleotide sequence ID" value="NZ_FZPD01000001.1"/>
</dbReference>
<proteinExistence type="predicted"/>
<dbReference type="Pfam" id="PF05226">
    <property type="entry name" value="CHASE2"/>
    <property type="match status" value="1"/>
</dbReference>
<feature type="transmembrane region" description="Helical" evidence="1">
    <location>
        <begin position="336"/>
        <end position="358"/>
    </location>
</feature>
<sequence>MKKPILILLIVVNTIIMMAFTFYLMKLPWLAGDEKFLIWSTTALNFANRERPDSEDFALINTSYDLQLIDRYDEFGFPVGNQAITDRQKLAQLLKVINDGDSKPKYVIIDVHFVDSSSYDDELELELNKLDNVILSAHINEYDEVEKPLFQDVNFGISDYLIGSAFDGVYKYQLIYNDTSKLLPLKVYETINNIEVSKRGPFLNVGREWTLNNFIMNYRILQKDIYDLEAGFNPVSLGELLYLTDQDIQQFVADKVIVIGDFFENDMHETVLEITAGPLILLNAFLSLIHNDTIINPWFFLLLAAAYGYLSYMAFAEGDLIEQKIKKLKSLKMTRYLAGFASYFLILTITSILTFWLFNIHINVFFIAIAFYILDRLSALIFYRTSPSKS</sequence>
<evidence type="ECO:0000313" key="4">
    <source>
        <dbReference type="Proteomes" id="UP000198393"/>
    </source>
</evidence>
<keyword evidence="1" id="KW-1133">Transmembrane helix</keyword>
<feature type="domain" description="CHASE2" evidence="2">
    <location>
        <begin position="81"/>
        <end position="300"/>
    </location>
</feature>
<keyword evidence="4" id="KW-1185">Reference proteome</keyword>